<organism evidence="1 2">
    <name type="scientific">Rhynchospora pubera</name>
    <dbReference type="NCBI Taxonomy" id="906938"/>
    <lineage>
        <taxon>Eukaryota</taxon>
        <taxon>Viridiplantae</taxon>
        <taxon>Streptophyta</taxon>
        <taxon>Embryophyta</taxon>
        <taxon>Tracheophyta</taxon>
        <taxon>Spermatophyta</taxon>
        <taxon>Magnoliopsida</taxon>
        <taxon>Liliopsida</taxon>
        <taxon>Poales</taxon>
        <taxon>Cyperaceae</taxon>
        <taxon>Cyperoideae</taxon>
        <taxon>Rhynchosporeae</taxon>
        <taxon>Rhynchospora</taxon>
    </lineage>
</organism>
<evidence type="ECO:0000313" key="2">
    <source>
        <dbReference type="Proteomes" id="UP001140206"/>
    </source>
</evidence>
<dbReference type="Proteomes" id="UP001140206">
    <property type="component" value="Chromosome 3"/>
</dbReference>
<comment type="caution">
    <text evidence="1">The sequence shown here is derived from an EMBL/GenBank/DDBJ whole genome shotgun (WGS) entry which is preliminary data.</text>
</comment>
<name>A0AAV8DMA6_9POAL</name>
<proteinExistence type="predicted"/>
<evidence type="ECO:0000313" key="1">
    <source>
        <dbReference type="EMBL" id="KAJ4770315.1"/>
    </source>
</evidence>
<keyword evidence="2" id="KW-1185">Reference proteome</keyword>
<dbReference type="PANTHER" id="PTHR33384">
    <property type="entry name" value="EXPRESSED PROTEIN"/>
    <property type="match status" value="1"/>
</dbReference>
<dbReference type="PANTHER" id="PTHR33384:SF1">
    <property type="entry name" value="EXPRESSED PROTEIN"/>
    <property type="match status" value="1"/>
</dbReference>
<gene>
    <name evidence="1" type="ORF">LUZ62_054572</name>
</gene>
<dbReference type="EMBL" id="JAMFTS010000003">
    <property type="protein sequence ID" value="KAJ4770315.1"/>
    <property type="molecule type" value="Genomic_DNA"/>
</dbReference>
<sequence>MNHYAMKSPLAGCEEVRSPFAVSDRRNPVFCPKPRRIGPVPPIDPVRPLRWQACCQVDLCDLRAGPELLDLFLPKAEEQSPVASSPPFFCGSPPSRVANPVVHDIRFGEDRPLTPTPFTINNGPHPVAMYQSAVPVPMSPRKGCVRAATKFGFQPATVRIEGFDCLESRDRRRHGITAVA</sequence>
<protein>
    <submittedName>
        <fullName evidence="1">Translocase subunit seca</fullName>
    </submittedName>
</protein>
<reference evidence="1" key="1">
    <citation type="submission" date="2022-08" db="EMBL/GenBank/DDBJ databases">
        <authorList>
            <person name="Marques A."/>
        </authorList>
    </citation>
    <scope>NUCLEOTIDE SEQUENCE</scope>
    <source>
        <strain evidence="1">RhyPub2mFocal</strain>
        <tissue evidence="1">Leaves</tissue>
    </source>
</reference>
<dbReference type="AlphaFoldDB" id="A0AAV8DMA6"/>
<accession>A0AAV8DMA6</accession>